<comment type="caution">
    <text evidence="1">The sequence shown here is derived from an EMBL/GenBank/DDBJ whole genome shotgun (WGS) entry which is preliminary data.</text>
</comment>
<dbReference type="AlphaFoldDB" id="A0A101KTX3"/>
<evidence type="ECO:0000313" key="1">
    <source>
        <dbReference type="EMBL" id="KUM26951.1"/>
    </source>
</evidence>
<reference evidence="1 2" key="1">
    <citation type="submission" date="2015-12" db="EMBL/GenBank/DDBJ databases">
        <title>Draft genome sequence of Mesorhizobium sp. UFLA 01-765, a multitolerant efficient symbiont and plant-growth promoting strain isolated from Zn-mining soil using Leucaena leucocephala as a trap plant.</title>
        <authorList>
            <person name="Rangel W.M."/>
            <person name="Thijs S."/>
            <person name="Longatti S.M."/>
            <person name="Moreira F.M."/>
            <person name="Weyens N."/>
            <person name="Vangronsveld J."/>
            <person name="Van Hamme J.D."/>
            <person name="Bottos E.M."/>
            <person name="Rineau F."/>
        </authorList>
    </citation>
    <scope>NUCLEOTIDE SEQUENCE [LARGE SCALE GENOMIC DNA]</scope>
    <source>
        <strain evidence="1 2">UFLA 01-765</strain>
    </source>
</reference>
<dbReference type="InterPro" id="IPR021341">
    <property type="entry name" value="DUF2958"/>
</dbReference>
<keyword evidence="1" id="KW-0255">Endonuclease</keyword>
<dbReference type="Pfam" id="PF11171">
    <property type="entry name" value="DUF2958"/>
    <property type="match status" value="1"/>
</dbReference>
<accession>A0A101KTX3</accession>
<evidence type="ECO:0000313" key="2">
    <source>
        <dbReference type="Proteomes" id="UP000053176"/>
    </source>
</evidence>
<dbReference type="OrthoDB" id="1070337at2"/>
<dbReference type="GO" id="GO:0004519">
    <property type="term" value="F:endonuclease activity"/>
    <property type="evidence" value="ECO:0007669"/>
    <property type="project" value="UniProtKB-KW"/>
</dbReference>
<name>A0A101KTX3_RHILI</name>
<gene>
    <name evidence="1" type="ORF">AU467_18410</name>
</gene>
<protein>
    <submittedName>
        <fullName evidence="1">Single-stranded DNA endonuclease</fullName>
    </submittedName>
</protein>
<dbReference type="Proteomes" id="UP000053176">
    <property type="component" value="Unassembled WGS sequence"/>
</dbReference>
<keyword evidence="1" id="KW-0378">Hydrolase</keyword>
<proteinExistence type="predicted"/>
<sequence>MILITADLRARLIANGAAEVETDHVPVVKLFNPTGAATWLLSELDADGDTLFGLCDLGFGFPELGSVSLAELQAVEGPIGIGIERDLAFAPRFPLSVYAEAARLAGHITEAERLLRQAAAAALSISLPELPPDRAE</sequence>
<organism evidence="1 2">
    <name type="scientific">Rhizobium loti</name>
    <name type="common">Mesorhizobium loti</name>
    <dbReference type="NCBI Taxonomy" id="381"/>
    <lineage>
        <taxon>Bacteria</taxon>
        <taxon>Pseudomonadati</taxon>
        <taxon>Pseudomonadota</taxon>
        <taxon>Alphaproteobacteria</taxon>
        <taxon>Hyphomicrobiales</taxon>
        <taxon>Phyllobacteriaceae</taxon>
        <taxon>Mesorhizobium</taxon>
    </lineage>
</organism>
<keyword evidence="1" id="KW-0540">Nuclease</keyword>
<dbReference type="EMBL" id="LPWA01000100">
    <property type="protein sequence ID" value="KUM26951.1"/>
    <property type="molecule type" value="Genomic_DNA"/>
</dbReference>